<protein>
    <submittedName>
        <fullName evidence="1">Uncharacterized protein</fullName>
    </submittedName>
</protein>
<evidence type="ECO:0000313" key="1">
    <source>
        <dbReference type="EMBL" id="WZN47132.1"/>
    </source>
</evidence>
<dbReference type="RefSeq" id="WP_341841794.1">
    <property type="nucleotide sequence ID" value="NZ_CP149792.1"/>
</dbReference>
<reference evidence="1 2" key="1">
    <citation type="submission" date="2024-03" db="EMBL/GenBank/DDBJ databases">
        <title>Chitinophaga caseinilytica sp. nov., a casein hydrolysing bacterium isolated from forest soil.</title>
        <authorList>
            <person name="Lee D.S."/>
            <person name="Han D.M."/>
            <person name="Baek J.H."/>
            <person name="Choi D.G."/>
            <person name="Jeon J.H."/>
            <person name="Jeon C.O."/>
        </authorList>
    </citation>
    <scope>NUCLEOTIDE SEQUENCE [LARGE SCALE GENOMIC DNA]</scope>
    <source>
        <strain evidence="1 2">KACC 19118</strain>
    </source>
</reference>
<keyword evidence="2" id="KW-1185">Reference proteome</keyword>
<dbReference type="Proteomes" id="UP001449657">
    <property type="component" value="Chromosome"/>
</dbReference>
<sequence length="151" mass="16995">MFTETELFEQLYRSMKESGGPDLVIHAENESFGLVSIFEAAYLLDFNARKAILIDSFYGNPTCGVLAENGHWAAVGGNDGLAVSRNGTVNRYHGVGVFDMRQSGPESLLILEDPWMEDAAIWEFNVRTALLEKVRPFPDYARQPYTENVIW</sequence>
<dbReference type="EMBL" id="CP150096">
    <property type="protein sequence ID" value="WZN47132.1"/>
    <property type="molecule type" value="Genomic_DNA"/>
</dbReference>
<evidence type="ECO:0000313" key="2">
    <source>
        <dbReference type="Proteomes" id="UP001449657"/>
    </source>
</evidence>
<gene>
    <name evidence="1" type="ORF">WJU22_02925</name>
</gene>
<name>A0ABZ2Z4P8_9BACT</name>
<accession>A0ABZ2Z4P8</accession>
<proteinExistence type="predicted"/>
<organism evidence="1 2">
    <name type="scientific">Chitinophaga caseinilytica</name>
    <dbReference type="NCBI Taxonomy" id="2267521"/>
    <lineage>
        <taxon>Bacteria</taxon>
        <taxon>Pseudomonadati</taxon>
        <taxon>Bacteroidota</taxon>
        <taxon>Chitinophagia</taxon>
        <taxon>Chitinophagales</taxon>
        <taxon>Chitinophagaceae</taxon>
        <taxon>Chitinophaga</taxon>
    </lineage>
</organism>